<comment type="caution">
    <text evidence="2">The sequence shown here is derived from an EMBL/GenBank/DDBJ whole genome shotgun (WGS) entry which is preliminary data.</text>
</comment>
<proteinExistence type="predicted"/>
<dbReference type="Proteomes" id="UP000023152">
    <property type="component" value="Unassembled WGS sequence"/>
</dbReference>
<protein>
    <submittedName>
        <fullName evidence="2">Uncharacterized protein</fullName>
    </submittedName>
</protein>
<feature type="transmembrane region" description="Helical" evidence="1">
    <location>
        <begin position="137"/>
        <end position="159"/>
    </location>
</feature>
<dbReference type="AlphaFoldDB" id="X6M262"/>
<keyword evidence="1" id="KW-1133">Transmembrane helix</keyword>
<evidence type="ECO:0000313" key="2">
    <source>
        <dbReference type="EMBL" id="ETO07075.1"/>
    </source>
</evidence>
<feature type="non-terminal residue" evidence="2">
    <location>
        <position position="367"/>
    </location>
</feature>
<reference evidence="2 3" key="1">
    <citation type="journal article" date="2013" name="Curr. Biol.">
        <title>The Genome of the Foraminiferan Reticulomyxa filosa.</title>
        <authorList>
            <person name="Glockner G."/>
            <person name="Hulsmann N."/>
            <person name="Schleicher M."/>
            <person name="Noegel A.A."/>
            <person name="Eichinger L."/>
            <person name="Gallinger C."/>
            <person name="Pawlowski J."/>
            <person name="Sierra R."/>
            <person name="Euteneuer U."/>
            <person name="Pillet L."/>
            <person name="Moustafa A."/>
            <person name="Platzer M."/>
            <person name="Groth M."/>
            <person name="Szafranski K."/>
            <person name="Schliwa M."/>
        </authorList>
    </citation>
    <scope>NUCLEOTIDE SEQUENCE [LARGE SCALE GENOMIC DNA]</scope>
</reference>
<name>X6M262_RETFI</name>
<organism evidence="2 3">
    <name type="scientific">Reticulomyxa filosa</name>
    <dbReference type="NCBI Taxonomy" id="46433"/>
    <lineage>
        <taxon>Eukaryota</taxon>
        <taxon>Sar</taxon>
        <taxon>Rhizaria</taxon>
        <taxon>Retaria</taxon>
        <taxon>Foraminifera</taxon>
        <taxon>Monothalamids</taxon>
        <taxon>Reticulomyxidae</taxon>
        <taxon>Reticulomyxa</taxon>
    </lineage>
</organism>
<evidence type="ECO:0000313" key="3">
    <source>
        <dbReference type="Proteomes" id="UP000023152"/>
    </source>
</evidence>
<keyword evidence="1" id="KW-0472">Membrane</keyword>
<feature type="transmembrane region" description="Helical" evidence="1">
    <location>
        <begin position="315"/>
        <end position="334"/>
    </location>
</feature>
<dbReference type="EMBL" id="ASPP01026533">
    <property type="protein sequence ID" value="ETO07075.1"/>
    <property type="molecule type" value="Genomic_DNA"/>
</dbReference>
<accession>X6M262</accession>
<feature type="transmembrane region" description="Helical" evidence="1">
    <location>
        <begin position="247"/>
        <end position="266"/>
    </location>
</feature>
<sequence>MTSNVQSSPNLLSTQANNSSVLVRRASDTALSSASIVKNRRKPRFNLSKSVTTSLNHKPVIETRCVYICALKITDKQTTPKSQKATAPERHCPNQAISVDTELSQVSVISKNDNDSLERKNSDDHSTQKKEIVSCRYCFFFVLIHVFLVLERLFFLTHFKYVVPFYFKKPKDNPAPVLPKLGDAKVSSVLYGIKPNIFFKKKQNLVGLMNEQRIIACFQNDPKWKNDPNPLENPKYWQLFFALNLKFKFYIVAACGFISVCYLFYLSKLYKNKKKLFAVESRIKLEKKKKTEKSKEDNSNVLVESQLPLQTAETIFHFYLLCSIVRTALIGFYTGHLFQLTDALLVDLLLFLSYLWYQFEYLKHRVT</sequence>
<keyword evidence="1" id="KW-0812">Transmembrane</keyword>
<evidence type="ECO:0000256" key="1">
    <source>
        <dbReference type="SAM" id="Phobius"/>
    </source>
</evidence>
<gene>
    <name evidence="2" type="ORF">RFI_30317</name>
</gene>
<keyword evidence="3" id="KW-1185">Reference proteome</keyword>
<feature type="transmembrane region" description="Helical" evidence="1">
    <location>
        <begin position="340"/>
        <end position="357"/>
    </location>
</feature>